<reference evidence="2 3" key="1">
    <citation type="submission" date="2021-11" db="EMBL/GenBank/DDBJ databases">
        <title>Black yeast isolated from Biological Soil Crust.</title>
        <authorList>
            <person name="Kurbessoian T."/>
        </authorList>
    </citation>
    <scope>NUCLEOTIDE SEQUENCE [LARGE SCALE GENOMIC DNA]</scope>
    <source>
        <strain evidence="2 3">CCFEE 5522</strain>
    </source>
</reference>
<dbReference type="EMBL" id="JAVFHQ010000023">
    <property type="protein sequence ID" value="KAK4544749.1"/>
    <property type="molecule type" value="Genomic_DNA"/>
</dbReference>
<keyword evidence="1" id="KW-0472">Membrane</keyword>
<name>A0AAV9JHN1_9PEZI</name>
<comment type="caution">
    <text evidence="2">The sequence shown here is derived from an EMBL/GenBank/DDBJ whole genome shotgun (WGS) entry which is preliminary data.</text>
</comment>
<organism evidence="2 3">
    <name type="scientific">Oleoguttula mirabilis</name>
    <dbReference type="NCBI Taxonomy" id="1507867"/>
    <lineage>
        <taxon>Eukaryota</taxon>
        <taxon>Fungi</taxon>
        <taxon>Dikarya</taxon>
        <taxon>Ascomycota</taxon>
        <taxon>Pezizomycotina</taxon>
        <taxon>Dothideomycetes</taxon>
        <taxon>Dothideomycetidae</taxon>
        <taxon>Mycosphaerellales</taxon>
        <taxon>Teratosphaeriaceae</taxon>
        <taxon>Oleoguttula</taxon>
    </lineage>
</organism>
<sequence length="116" mass="11905">MSANTTPLPNPTFVDLGVTCTPLAGMEGYSECHGAYVTSIAASTAATATASTTLAKIAARATSTGLYSELTASSNAHSKYVLIGLILSVAVLGLLLGLLSYCVCVRRHRRKKAGGK</sequence>
<proteinExistence type="predicted"/>
<evidence type="ECO:0000256" key="1">
    <source>
        <dbReference type="SAM" id="Phobius"/>
    </source>
</evidence>
<feature type="transmembrane region" description="Helical" evidence="1">
    <location>
        <begin position="80"/>
        <end position="103"/>
    </location>
</feature>
<evidence type="ECO:0000313" key="3">
    <source>
        <dbReference type="Proteomes" id="UP001324427"/>
    </source>
</evidence>
<dbReference type="Proteomes" id="UP001324427">
    <property type="component" value="Unassembled WGS sequence"/>
</dbReference>
<evidence type="ECO:0000313" key="2">
    <source>
        <dbReference type="EMBL" id="KAK4544749.1"/>
    </source>
</evidence>
<gene>
    <name evidence="2" type="ORF">LTR36_003998</name>
</gene>
<dbReference type="AlphaFoldDB" id="A0AAV9JHN1"/>
<keyword evidence="3" id="KW-1185">Reference proteome</keyword>
<accession>A0AAV9JHN1</accession>
<keyword evidence="1" id="KW-0812">Transmembrane</keyword>
<keyword evidence="1" id="KW-1133">Transmembrane helix</keyword>
<protein>
    <submittedName>
        <fullName evidence="2">Uncharacterized protein</fullName>
    </submittedName>
</protein>